<dbReference type="SUPFAM" id="SSF53448">
    <property type="entry name" value="Nucleotide-diphospho-sugar transferases"/>
    <property type="match status" value="1"/>
</dbReference>
<protein>
    <submittedName>
        <fullName evidence="4">GT2 family glycosyltransferase</fullName>
    </submittedName>
    <submittedName>
        <fullName evidence="3">Glycosyltransferase family 2 protein</fullName>
    </submittedName>
</protein>
<sequence length="315" mass="34917">MTEVGERALAPSTIDISIVVPCYDRLNLLERTLQACLAQQVDAGISWEIVVADNHPARLAAPIVAAFNSQIPLHHVAAGDRNIAEARNLGVKAANGAFIAFVDDDEAPEPDWLMAHYRCLARTGADASFGAIYPIFEGGSPPAWDTQGRYYSTDFGLPDGTKIEPLKWFPPRPRGVSTANVMLKRSSCFPGEKPFDEAFGRTGGEDTLLLLRLAQAGRRFVWCADAHVIEFNEIGRLSFRYMCRRVQRSSRHSAEVRMAISSNKMATRISIYFIALSQLSVYGALWILRRKPAYVLQICKALGKLGFARLEFIPE</sequence>
<dbReference type="CDD" id="cd00761">
    <property type="entry name" value="Glyco_tranf_GTA_type"/>
    <property type="match status" value="1"/>
</dbReference>
<keyword evidence="1" id="KW-0472">Membrane</keyword>
<feature type="domain" description="Glycosyltransferase 2-like" evidence="2">
    <location>
        <begin position="17"/>
        <end position="162"/>
    </location>
</feature>
<dbReference type="Proteomes" id="UP000254958">
    <property type="component" value="Unassembled WGS sequence"/>
</dbReference>
<evidence type="ECO:0000313" key="3">
    <source>
        <dbReference type="EMBL" id="MBB2187816.1"/>
    </source>
</evidence>
<dbReference type="InterPro" id="IPR050834">
    <property type="entry name" value="Glycosyltransf_2"/>
</dbReference>
<dbReference type="EMBL" id="JABEQI010000011">
    <property type="protein sequence ID" value="MBB2187816.1"/>
    <property type="molecule type" value="Genomic_DNA"/>
</dbReference>
<dbReference type="InterPro" id="IPR029044">
    <property type="entry name" value="Nucleotide-diphossugar_trans"/>
</dbReference>
<dbReference type="GO" id="GO:0016740">
    <property type="term" value="F:transferase activity"/>
    <property type="evidence" value="ECO:0007669"/>
    <property type="project" value="UniProtKB-KW"/>
</dbReference>
<dbReference type="PANTHER" id="PTHR43685">
    <property type="entry name" value="GLYCOSYLTRANSFERASE"/>
    <property type="match status" value="1"/>
</dbReference>
<keyword evidence="4" id="KW-0808">Transferase</keyword>
<accession>A0A370G066</accession>
<keyword evidence="1" id="KW-0812">Transmembrane</keyword>
<dbReference type="OrthoDB" id="7296636at2"/>
<dbReference type="Pfam" id="PF00535">
    <property type="entry name" value="Glycos_transf_2"/>
    <property type="match status" value="1"/>
</dbReference>
<dbReference type="Gene3D" id="3.90.550.10">
    <property type="entry name" value="Spore Coat Polysaccharide Biosynthesis Protein SpsA, Chain A"/>
    <property type="match status" value="1"/>
</dbReference>
<dbReference type="RefSeq" id="WP_114727666.1">
    <property type="nucleotide sequence ID" value="NZ_BJMI01000039.1"/>
</dbReference>
<name>A0A370G066_GLULI</name>
<comment type="caution">
    <text evidence="4">The sequence shown here is derived from an EMBL/GenBank/DDBJ whole genome shotgun (WGS) entry which is preliminary data.</text>
</comment>
<evidence type="ECO:0000256" key="1">
    <source>
        <dbReference type="SAM" id="Phobius"/>
    </source>
</evidence>
<evidence type="ECO:0000313" key="5">
    <source>
        <dbReference type="Proteomes" id="UP000254958"/>
    </source>
</evidence>
<keyword evidence="5" id="KW-1185">Reference proteome</keyword>
<evidence type="ECO:0000313" key="6">
    <source>
        <dbReference type="Proteomes" id="UP000562982"/>
    </source>
</evidence>
<reference evidence="4 5" key="1">
    <citation type="submission" date="2018-07" db="EMBL/GenBank/DDBJ databases">
        <title>Genomic Encyclopedia of Type Strains, Phase IV (KMG-IV): sequencing the most valuable type-strain genomes for metagenomic binning, comparative biology and taxonomic classification.</title>
        <authorList>
            <person name="Goeker M."/>
        </authorList>
    </citation>
    <scope>NUCLEOTIDE SEQUENCE [LARGE SCALE GENOMIC DNA]</scope>
    <source>
        <strain evidence="4 5">DSM 5603</strain>
    </source>
</reference>
<feature type="transmembrane region" description="Helical" evidence="1">
    <location>
        <begin position="269"/>
        <end position="288"/>
    </location>
</feature>
<dbReference type="Proteomes" id="UP000562982">
    <property type="component" value="Unassembled WGS sequence"/>
</dbReference>
<evidence type="ECO:0000313" key="4">
    <source>
        <dbReference type="EMBL" id="RDI37281.1"/>
    </source>
</evidence>
<keyword evidence="1" id="KW-1133">Transmembrane helix</keyword>
<dbReference type="InterPro" id="IPR001173">
    <property type="entry name" value="Glyco_trans_2-like"/>
</dbReference>
<gene>
    <name evidence="4" type="ORF">C7453_1062</name>
    <name evidence="3" type="ORF">HLH32_15810</name>
</gene>
<dbReference type="PANTHER" id="PTHR43685:SF3">
    <property type="entry name" value="SLR2126 PROTEIN"/>
    <property type="match status" value="1"/>
</dbReference>
<organism evidence="4 5">
    <name type="scientific">Gluconacetobacter liquefaciens</name>
    <name type="common">Acetobacter liquefaciens</name>
    <dbReference type="NCBI Taxonomy" id="89584"/>
    <lineage>
        <taxon>Bacteria</taxon>
        <taxon>Pseudomonadati</taxon>
        <taxon>Pseudomonadota</taxon>
        <taxon>Alphaproteobacteria</taxon>
        <taxon>Acetobacterales</taxon>
        <taxon>Acetobacteraceae</taxon>
        <taxon>Gluconacetobacter</taxon>
    </lineage>
</organism>
<dbReference type="AlphaFoldDB" id="A0A370G066"/>
<proteinExistence type="predicted"/>
<dbReference type="EMBL" id="QQAW01000006">
    <property type="protein sequence ID" value="RDI37281.1"/>
    <property type="molecule type" value="Genomic_DNA"/>
</dbReference>
<reference evidence="3 6" key="2">
    <citation type="submission" date="2020-04" db="EMBL/GenBank/DDBJ databases">
        <title>Description of novel Gluconacetobacter.</title>
        <authorList>
            <person name="Sombolestani A."/>
        </authorList>
    </citation>
    <scope>NUCLEOTIDE SEQUENCE [LARGE SCALE GENOMIC DNA]</scope>
    <source>
        <strain evidence="3 6">LMG 1382</strain>
    </source>
</reference>
<evidence type="ECO:0000259" key="2">
    <source>
        <dbReference type="Pfam" id="PF00535"/>
    </source>
</evidence>